<dbReference type="RefSeq" id="WP_068308523.1">
    <property type="nucleotide sequence ID" value="NZ_FNAK01000001.1"/>
</dbReference>
<dbReference type="PANTHER" id="PTHR46268:SF6">
    <property type="entry name" value="UNIVERSAL STRESS PROTEIN UP12"/>
    <property type="match status" value="1"/>
</dbReference>
<proteinExistence type="inferred from homology"/>
<dbReference type="CDD" id="cd00293">
    <property type="entry name" value="USP-like"/>
    <property type="match status" value="1"/>
</dbReference>
<dbReference type="Proteomes" id="UP000183685">
    <property type="component" value="Unassembled WGS sequence"/>
</dbReference>
<protein>
    <submittedName>
        <fullName evidence="3">Nucleotide-binding universal stress protein, UspA family</fullName>
    </submittedName>
</protein>
<sequence>MSEHTYLVAVDGSEWGNRAVDQAVMMAKISGAAVRLITVVPWSSNIKPMAVDNAAHRRIDKDEEPEIRNRIFKPILERHENSGVELSSEVHWGDPVDTINERVRANTVTHVFAGRRGRSRVADLVVGSVANSLAHTVDKPIVLVP</sequence>
<evidence type="ECO:0000256" key="1">
    <source>
        <dbReference type="ARBA" id="ARBA00008791"/>
    </source>
</evidence>
<dbReference type="Pfam" id="PF00582">
    <property type="entry name" value="Usp"/>
    <property type="match status" value="1"/>
</dbReference>
<name>A0A1G6TZM7_9PROT</name>
<dbReference type="InterPro" id="IPR014729">
    <property type="entry name" value="Rossmann-like_a/b/a_fold"/>
</dbReference>
<evidence type="ECO:0000259" key="2">
    <source>
        <dbReference type="Pfam" id="PF00582"/>
    </source>
</evidence>
<dbReference type="InterPro" id="IPR006015">
    <property type="entry name" value="Universal_stress_UspA"/>
</dbReference>
<dbReference type="PANTHER" id="PTHR46268">
    <property type="entry name" value="STRESS RESPONSE PROTEIN NHAX"/>
    <property type="match status" value="1"/>
</dbReference>
<dbReference type="EMBL" id="FNAK01000001">
    <property type="protein sequence ID" value="SDD33797.1"/>
    <property type="molecule type" value="Genomic_DNA"/>
</dbReference>
<dbReference type="SUPFAM" id="SSF52402">
    <property type="entry name" value="Adenine nucleotide alpha hydrolases-like"/>
    <property type="match status" value="1"/>
</dbReference>
<comment type="similarity">
    <text evidence="1">Belongs to the universal stress protein A family.</text>
</comment>
<dbReference type="Gene3D" id="3.40.50.620">
    <property type="entry name" value="HUPs"/>
    <property type="match status" value="1"/>
</dbReference>
<evidence type="ECO:0000313" key="3">
    <source>
        <dbReference type="EMBL" id="SDD33797.1"/>
    </source>
</evidence>
<dbReference type="PRINTS" id="PR01438">
    <property type="entry name" value="UNVRSLSTRESS"/>
</dbReference>
<dbReference type="InterPro" id="IPR006016">
    <property type="entry name" value="UspA"/>
</dbReference>
<organism evidence="3 4">
    <name type="scientific">Kordiimonas lacus</name>
    <dbReference type="NCBI Taxonomy" id="637679"/>
    <lineage>
        <taxon>Bacteria</taxon>
        <taxon>Pseudomonadati</taxon>
        <taxon>Pseudomonadota</taxon>
        <taxon>Alphaproteobacteria</taxon>
        <taxon>Kordiimonadales</taxon>
        <taxon>Kordiimonadaceae</taxon>
        <taxon>Kordiimonas</taxon>
    </lineage>
</organism>
<feature type="domain" description="UspA" evidence="2">
    <location>
        <begin position="7"/>
        <end position="145"/>
    </location>
</feature>
<reference evidence="3 4" key="1">
    <citation type="submission" date="2016-10" db="EMBL/GenBank/DDBJ databases">
        <authorList>
            <person name="de Groot N.N."/>
        </authorList>
    </citation>
    <scope>NUCLEOTIDE SEQUENCE [LARGE SCALE GENOMIC DNA]</scope>
    <source>
        <strain evidence="3 4">CGMCC 1.9109</strain>
    </source>
</reference>
<dbReference type="STRING" id="637679.GCA_001550055_00492"/>
<evidence type="ECO:0000313" key="4">
    <source>
        <dbReference type="Proteomes" id="UP000183685"/>
    </source>
</evidence>
<gene>
    <name evidence="3" type="ORF">SAMN04488071_0397</name>
</gene>
<keyword evidence="4" id="KW-1185">Reference proteome</keyword>
<accession>A0A1G6TZM7</accession>
<dbReference type="AlphaFoldDB" id="A0A1G6TZM7"/>